<dbReference type="EMBL" id="MT142402">
    <property type="protein sequence ID" value="QJA80010.1"/>
    <property type="molecule type" value="Genomic_DNA"/>
</dbReference>
<proteinExistence type="predicted"/>
<accession>A0A6M3KDQ3</accession>
<gene>
    <name evidence="2" type="ORF">MM415A00796_0014</name>
</gene>
<reference evidence="2" key="1">
    <citation type="submission" date="2020-03" db="EMBL/GenBank/DDBJ databases">
        <title>The deep terrestrial virosphere.</title>
        <authorList>
            <person name="Holmfeldt K."/>
            <person name="Nilsson E."/>
            <person name="Simone D."/>
            <person name="Lopez-Fernandez M."/>
            <person name="Wu X."/>
            <person name="de Brujin I."/>
            <person name="Lundin D."/>
            <person name="Andersson A."/>
            <person name="Bertilsson S."/>
            <person name="Dopson M."/>
        </authorList>
    </citation>
    <scope>NUCLEOTIDE SEQUENCE</scope>
    <source>
        <strain evidence="2">MM415A00796</strain>
    </source>
</reference>
<feature type="region of interest" description="Disordered" evidence="1">
    <location>
        <begin position="239"/>
        <end position="265"/>
    </location>
</feature>
<evidence type="ECO:0000256" key="1">
    <source>
        <dbReference type="SAM" id="MobiDB-lite"/>
    </source>
</evidence>
<name>A0A6M3KDQ3_9ZZZZ</name>
<dbReference type="AlphaFoldDB" id="A0A6M3KDQ3"/>
<organism evidence="2">
    <name type="scientific">viral metagenome</name>
    <dbReference type="NCBI Taxonomy" id="1070528"/>
    <lineage>
        <taxon>unclassified sequences</taxon>
        <taxon>metagenomes</taxon>
        <taxon>organismal metagenomes</taxon>
    </lineage>
</organism>
<evidence type="ECO:0008006" key="3">
    <source>
        <dbReference type="Google" id="ProtNLM"/>
    </source>
</evidence>
<sequence>MVRVELNMGLMGIIRSAKESLQSIWGDPRKFDASHTVTEPPSLTRDGIPRKLMDRVRKSWNDMERVRNEHFAGVRAFVGPYSVSGAAASMYRTVVPDVEEKRIPLPLIRSFVQTYTHLLTSGTPQCNVETEYEELKSFAEDFKAVLNRHLLEIEIGPAISGAVWSAMFSVGIVKTGLAEGDDSEGFEVDGEFHDIGKPFSQSVSIRNFVVDMQADSPNEISFVGDRYLRPRAWVEAMREKRDGKNPPGAGTGIENTANSAMPPPARASGILEDGERRLYDEVWVWDLYLPKQGVMCQFADGDDRPLDVFKWDGPEGGPYNLLGFGWVDGEVLPAAPVPALRPLHELVNAAARKIERQAARAKEIYVTDRSGGDDAETIKDAADGAVVGVGNPDAVQPKRFGGPDPALMALIPWGMAEFDKQAGNLSMLAGLAPQSETLGQDQLLSQSANAQVNALRGAVIRMVTKVLRQHAWYVWTDPARAYSAEKNVPGTGIRLKVTLGAEVREGDFLDYNFELQPYSMTQTTPAEQVEQLRRFWAQDVMPNVQLLMATGQAVDAAGYIKRIAAMTNVALGDQVLLEQSPDAMSRQQPEMTPEPPQIAGSRGPRAPVARDHNEQFMQAIGAMSQNNRTP</sequence>
<evidence type="ECO:0000313" key="2">
    <source>
        <dbReference type="EMBL" id="QJA80010.1"/>
    </source>
</evidence>
<feature type="region of interest" description="Disordered" evidence="1">
    <location>
        <begin position="581"/>
        <end position="630"/>
    </location>
</feature>
<protein>
    <recommendedName>
        <fullName evidence="3">Portal protein</fullName>
    </recommendedName>
</protein>